<evidence type="ECO:0000313" key="2">
    <source>
        <dbReference type="EMBL" id="AFU99831.2"/>
    </source>
</evidence>
<dbReference type="STRING" id="1117647.M5M_13435"/>
<protein>
    <submittedName>
        <fullName evidence="2">Uncharacterized protein</fullName>
    </submittedName>
</protein>
<keyword evidence="1" id="KW-1133">Transmembrane helix</keyword>
<sequence length="126" mass="14309">MELTYAIMWAISMVLGILIVPLILEMVIKPKSQTRKSVIARVIFSSGVIFLVSNVATLILLLLEAVFEKVCNVPVADEIPCSEWIYHFASWAQEWAGYPFLLVFFGVYLVLMFRFGKNVGYNSKKI</sequence>
<feature type="transmembrane region" description="Helical" evidence="1">
    <location>
        <begin position="95"/>
        <end position="115"/>
    </location>
</feature>
<name>K4KLD7_SIMAS</name>
<feature type="transmembrane region" description="Helical" evidence="1">
    <location>
        <begin position="6"/>
        <end position="27"/>
    </location>
</feature>
<dbReference type="AlphaFoldDB" id="K4KLD7"/>
<feature type="transmembrane region" description="Helical" evidence="1">
    <location>
        <begin position="39"/>
        <end position="63"/>
    </location>
</feature>
<evidence type="ECO:0000256" key="1">
    <source>
        <dbReference type="SAM" id="Phobius"/>
    </source>
</evidence>
<accession>K4KLD7</accession>
<gene>
    <name evidence="2" type="ordered locus">M5M_13435</name>
</gene>
<dbReference type="HOGENOM" id="CLU_1980078_0_0_6"/>
<keyword evidence="1" id="KW-0812">Transmembrane</keyword>
<keyword evidence="3" id="KW-1185">Reference proteome</keyword>
<reference evidence="2 3" key="1">
    <citation type="journal article" date="2013" name="Genome Announc.">
        <title>Complete genome sequence of Simiduia agarivorans SA1(T), a marine bacterium able to degrade a variety of polysaccharides.</title>
        <authorList>
            <person name="Lin S.Y."/>
            <person name="Shieh W.Y."/>
            <person name="Chen J.S."/>
            <person name="Tang S.L."/>
        </authorList>
    </citation>
    <scope>NUCLEOTIDE SEQUENCE [LARGE SCALE GENOMIC DNA]</scope>
    <source>
        <strain evidence="3">DSM 21679 / JCM 13881 / BCRC 17597 / SA1</strain>
    </source>
</reference>
<dbReference type="KEGG" id="saga:M5M_13435"/>
<dbReference type="EMBL" id="CP003746">
    <property type="protein sequence ID" value="AFU99831.2"/>
    <property type="molecule type" value="Genomic_DNA"/>
</dbReference>
<evidence type="ECO:0000313" key="3">
    <source>
        <dbReference type="Proteomes" id="UP000000466"/>
    </source>
</evidence>
<dbReference type="Proteomes" id="UP000000466">
    <property type="component" value="Chromosome"/>
</dbReference>
<proteinExistence type="predicted"/>
<keyword evidence="1" id="KW-0472">Membrane</keyword>
<organism evidence="2 3">
    <name type="scientific">Simiduia agarivorans (strain DSM 21679 / JCM 13881 / BCRC 17597 / SA1)</name>
    <dbReference type="NCBI Taxonomy" id="1117647"/>
    <lineage>
        <taxon>Bacteria</taxon>
        <taxon>Pseudomonadati</taxon>
        <taxon>Pseudomonadota</taxon>
        <taxon>Gammaproteobacteria</taxon>
        <taxon>Cellvibrionales</taxon>
        <taxon>Cellvibrionaceae</taxon>
        <taxon>Simiduia</taxon>
    </lineage>
</organism>